<dbReference type="EMBL" id="JBBPBN010000045">
    <property type="protein sequence ID" value="KAK8995784.1"/>
    <property type="molecule type" value="Genomic_DNA"/>
</dbReference>
<evidence type="ECO:0000313" key="1">
    <source>
        <dbReference type="EMBL" id="KAK8995784.1"/>
    </source>
</evidence>
<accession>A0ABR2Q528</accession>
<proteinExistence type="predicted"/>
<comment type="caution">
    <text evidence="1">The sequence shown here is derived from an EMBL/GenBank/DDBJ whole genome shotgun (WGS) entry which is preliminary data.</text>
</comment>
<gene>
    <name evidence="1" type="ORF">V6N11_076042</name>
</gene>
<name>A0ABR2Q528_9ROSI</name>
<protein>
    <recommendedName>
        <fullName evidence="3">Dirigent protein</fullName>
    </recommendedName>
</protein>
<keyword evidence="2" id="KW-1185">Reference proteome</keyword>
<organism evidence="1 2">
    <name type="scientific">Hibiscus sabdariffa</name>
    <name type="common">roselle</name>
    <dbReference type="NCBI Taxonomy" id="183260"/>
    <lineage>
        <taxon>Eukaryota</taxon>
        <taxon>Viridiplantae</taxon>
        <taxon>Streptophyta</taxon>
        <taxon>Embryophyta</taxon>
        <taxon>Tracheophyta</taxon>
        <taxon>Spermatophyta</taxon>
        <taxon>Magnoliopsida</taxon>
        <taxon>eudicotyledons</taxon>
        <taxon>Gunneridae</taxon>
        <taxon>Pentapetalae</taxon>
        <taxon>rosids</taxon>
        <taxon>malvids</taxon>
        <taxon>Malvales</taxon>
        <taxon>Malvaceae</taxon>
        <taxon>Malvoideae</taxon>
        <taxon>Hibiscus</taxon>
    </lineage>
</organism>
<evidence type="ECO:0008006" key="3">
    <source>
        <dbReference type="Google" id="ProtNLM"/>
    </source>
</evidence>
<dbReference type="Proteomes" id="UP001396334">
    <property type="component" value="Unassembled WGS sequence"/>
</dbReference>
<evidence type="ECO:0000313" key="2">
    <source>
        <dbReference type="Proteomes" id="UP001396334"/>
    </source>
</evidence>
<reference evidence="1 2" key="1">
    <citation type="journal article" date="2024" name="G3 (Bethesda)">
        <title>Genome assembly of Hibiscus sabdariffa L. provides insights into metabolisms of medicinal natural products.</title>
        <authorList>
            <person name="Kim T."/>
        </authorList>
    </citation>
    <scope>NUCLEOTIDE SEQUENCE [LARGE SCALE GENOMIC DNA]</scope>
    <source>
        <strain evidence="1">TK-2024</strain>
        <tissue evidence="1">Old leaves</tissue>
    </source>
</reference>
<sequence length="82" mass="8683">MVLVQPPPDVLVSGAKQWSNVLIGNFLIEYVDNINASTFFVEEDVLEGPGKPVADVNLVSVGVGFVEGTGNVGSKSCEFSVR</sequence>